<evidence type="ECO:0000313" key="2">
    <source>
        <dbReference type="Proteomes" id="UP000269945"/>
    </source>
</evidence>
<evidence type="ECO:0000313" key="1">
    <source>
        <dbReference type="EMBL" id="VCW68893.1"/>
    </source>
</evidence>
<feature type="non-terminal residue" evidence="1">
    <location>
        <position position="77"/>
    </location>
</feature>
<proteinExistence type="predicted"/>
<accession>A0A9X9LIC7</accession>
<reference evidence="1 2" key="1">
    <citation type="submission" date="2018-10" db="EMBL/GenBank/DDBJ databases">
        <authorList>
            <person name="Ekblom R."/>
            <person name="Jareborg N."/>
        </authorList>
    </citation>
    <scope>NUCLEOTIDE SEQUENCE [LARGE SCALE GENOMIC DNA]</scope>
    <source>
        <tissue evidence="1">Muscle</tissue>
    </source>
</reference>
<keyword evidence="2" id="KW-1185">Reference proteome</keyword>
<comment type="caution">
    <text evidence="1">The sequence shown here is derived from an EMBL/GenBank/DDBJ whole genome shotgun (WGS) entry which is preliminary data.</text>
</comment>
<name>A0A9X9LIC7_GULGU</name>
<dbReference type="EMBL" id="CYRY02004382">
    <property type="protein sequence ID" value="VCW68893.1"/>
    <property type="molecule type" value="Genomic_DNA"/>
</dbReference>
<gene>
    <name evidence="1" type="ORF">BN2614_LOCUS1</name>
</gene>
<protein>
    <submittedName>
        <fullName evidence="1">Uncharacterized protein</fullName>
    </submittedName>
</protein>
<dbReference type="Proteomes" id="UP000269945">
    <property type="component" value="Unassembled WGS sequence"/>
</dbReference>
<organism evidence="1 2">
    <name type="scientific">Gulo gulo</name>
    <name type="common">Wolverine</name>
    <name type="synonym">Gluton</name>
    <dbReference type="NCBI Taxonomy" id="48420"/>
    <lineage>
        <taxon>Eukaryota</taxon>
        <taxon>Metazoa</taxon>
        <taxon>Chordata</taxon>
        <taxon>Craniata</taxon>
        <taxon>Vertebrata</taxon>
        <taxon>Euteleostomi</taxon>
        <taxon>Mammalia</taxon>
        <taxon>Eutheria</taxon>
        <taxon>Laurasiatheria</taxon>
        <taxon>Carnivora</taxon>
        <taxon>Caniformia</taxon>
        <taxon>Musteloidea</taxon>
        <taxon>Mustelidae</taxon>
        <taxon>Guloninae</taxon>
        <taxon>Gulo</taxon>
    </lineage>
</organism>
<sequence>MSTRLGTCLQSLTPSCPLQPPSLNIHPINHLYVLICASPRYTSSLTPLHSYHHNPGYFPLRLTTASSVVDLALNHPL</sequence>
<dbReference type="AlphaFoldDB" id="A0A9X9LIC7"/>